<name>A0A7T5R0N5_9BACT</name>
<evidence type="ECO:0000313" key="2">
    <source>
        <dbReference type="Proteomes" id="UP000595362"/>
    </source>
</evidence>
<sequence length="282" mass="31673">MRVHWTVFQDGDAHVEGQIFEPEQPTDQVVLFCPGYPGLGALHFEQRHVATLTQEGYAVVVLRHCGTRLDSPPAPAMVNNGARLRHGREHGQTYIGGAPSTVGYWLNEPLIAMKTLANVYEHIHVFGNSFGALSSLWSMTTEGVPLDKVRCLILVAGAQGVITDDPQTDIMRIWKTEYMTAPRITDKVAFLSVEEDIKTLREVYEQLPERTKNLPSHIQMSYIVVAQDEILSPGDAERFRAAIGGRGQVIIDDLDKPYYDYNLMAHDMPDYPTEHFLALLRE</sequence>
<dbReference type="InterPro" id="IPR029058">
    <property type="entry name" value="AB_hydrolase_fold"/>
</dbReference>
<evidence type="ECO:0008006" key="3">
    <source>
        <dbReference type="Google" id="ProtNLM"/>
    </source>
</evidence>
<evidence type="ECO:0000313" key="1">
    <source>
        <dbReference type="EMBL" id="QQG35372.1"/>
    </source>
</evidence>
<dbReference type="Proteomes" id="UP000595362">
    <property type="component" value="Chromosome"/>
</dbReference>
<dbReference type="SUPFAM" id="SSF53474">
    <property type="entry name" value="alpha/beta-Hydrolases"/>
    <property type="match status" value="1"/>
</dbReference>
<organism evidence="1 2">
    <name type="scientific">Micavibrio aeruginosavorus</name>
    <dbReference type="NCBI Taxonomy" id="349221"/>
    <lineage>
        <taxon>Bacteria</taxon>
        <taxon>Pseudomonadati</taxon>
        <taxon>Bdellovibrionota</taxon>
        <taxon>Bdellovibrionia</taxon>
        <taxon>Bdellovibrionales</taxon>
        <taxon>Pseudobdellovibrionaceae</taxon>
        <taxon>Micavibrio</taxon>
    </lineage>
</organism>
<dbReference type="EMBL" id="CP066681">
    <property type="protein sequence ID" value="QQG35372.1"/>
    <property type="molecule type" value="Genomic_DNA"/>
</dbReference>
<gene>
    <name evidence="1" type="ORF">HYS17_07390</name>
</gene>
<protein>
    <recommendedName>
        <fullName evidence="3">Alpha/beta hydrolase</fullName>
    </recommendedName>
</protein>
<proteinExistence type="predicted"/>
<accession>A0A7T5R0N5</accession>
<dbReference type="Gene3D" id="3.40.50.1820">
    <property type="entry name" value="alpha/beta hydrolase"/>
    <property type="match status" value="1"/>
</dbReference>
<reference evidence="1 2" key="1">
    <citation type="submission" date="2020-07" db="EMBL/GenBank/DDBJ databases">
        <title>Huge and variable diversity of episymbiotic CPR bacteria and DPANN archaea in groundwater ecosystems.</title>
        <authorList>
            <person name="He C.Y."/>
            <person name="Keren R."/>
            <person name="Whittaker M."/>
            <person name="Farag I.F."/>
            <person name="Doudna J."/>
            <person name="Cate J.H.D."/>
            <person name="Banfield J.F."/>
        </authorList>
    </citation>
    <scope>NUCLEOTIDE SEQUENCE [LARGE SCALE GENOMIC DNA]</scope>
    <source>
        <strain evidence="1">NC_groundwater_70_Ag_B-0.1um_54_66</strain>
    </source>
</reference>
<dbReference type="AlphaFoldDB" id="A0A7T5R0N5"/>